<feature type="region of interest" description="Disordered" evidence="1">
    <location>
        <begin position="226"/>
        <end position="248"/>
    </location>
</feature>
<dbReference type="Pfam" id="PF17194">
    <property type="entry name" value="AbiEi_3_N"/>
    <property type="match status" value="1"/>
</dbReference>
<organism evidence="4">
    <name type="scientific">Ralstonia solanacearum</name>
    <name type="common">Pseudomonas solanacearum</name>
    <dbReference type="NCBI Taxonomy" id="305"/>
    <lineage>
        <taxon>Bacteria</taxon>
        <taxon>Pseudomonadati</taxon>
        <taxon>Pseudomonadota</taxon>
        <taxon>Betaproteobacteria</taxon>
        <taxon>Burkholderiales</taxon>
        <taxon>Burkholderiaceae</taxon>
        <taxon>Ralstonia</taxon>
        <taxon>Ralstonia solanacearum species complex</taxon>
    </lineage>
</organism>
<sequence>MSNKTVQRLLQESRRGHPIDSDMLREMGVSAALAAYMVKSGWLQRLSQGVYLLTGDMPSRDGSIAYLGQCIPGLHVGGKTALAWQGVRHNLACREQVVLWGQKPYRIPPWVAEHLSYSYQTTTLFDEDFPYEKGLKPLPAGDPAVRVSVPERAILELASDIGKGQSMEEASNLMAGLRNIRSDVLDEFLSHCKRVKVVRLVRDLGLEADFSWARDVQKHVDRLGAGKRWSNKTKNGRLTLKPQRTRST</sequence>
<evidence type="ECO:0000313" key="5">
    <source>
        <dbReference type="EMBL" id="CUV40379.1"/>
    </source>
</evidence>
<dbReference type="EMBL" id="LN899823">
    <property type="protein sequence ID" value="CUV25738.1"/>
    <property type="molecule type" value="Genomic_DNA"/>
</dbReference>
<evidence type="ECO:0000256" key="1">
    <source>
        <dbReference type="SAM" id="MobiDB-lite"/>
    </source>
</evidence>
<reference evidence="4" key="1">
    <citation type="submission" date="2015-10" db="EMBL/GenBank/DDBJ databases">
        <authorList>
            <person name="Gilbert D.G."/>
        </authorList>
    </citation>
    <scope>NUCLEOTIDE SEQUENCE</scope>
    <source>
        <strain evidence="4">Phyl III-seqv23</strain>
    </source>
</reference>
<dbReference type="InterPro" id="IPR033455">
    <property type="entry name" value="AbiEi_3_N"/>
</dbReference>
<dbReference type="InterPro" id="IPR021561">
    <property type="entry name" value="AbiEi_3"/>
</dbReference>
<feature type="domain" description="Transcriptional regulator AbiEi antitoxin N-terminal" evidence="2">
    <location>
        <begin position="4"/>
        <end position="92"/>
    </location>
</feature>
<dbReference type="EMBL" id="LN899825">
    <property type="protein sequence ID" value="CUV34196.1"/>
    <property type="molecule type" value="Genomic_DNA"/>
</dbReference>
<gene>
    <name evidence="6" type="ORF">RD1301_v1_550001</name>
    <name evidence="3" type="ORF">RUN1744_v1_1090004</name>
    <name evidence="4" type="ORF">TD1301_v1_830004</name>
    <name evidence="5" type="ORF">TF3108_v1_440008</name>
</gene>
<name>A0A0S4VHX1_RALSL</name>
<evidence type="ECO:0000313" key="6">
    <source>
        <dbReference type="EMBL" id="CUV59761.1"/>
    </source>
</evidence>
<evidence type="ECO:0000313" key="4">
    <source>
        <dbReference type="EMBL" id="CUV34196.1"/>
    </source>
</evidence>
<dbReference type="AlphaFoldDB" id="A0A0S4VHX1"/>
<protein>
    <recommendedName>
        <fullName evidence="2">Transcriptional regulator AbiEi antitoxin N-terminal domain-containing protein</fullName>
    </recommendedName>
</protein>
<evidence type="ECO:0000259" key="2">
    <source>
        <dbReference type="Pfam" id="PF17194"/>
    </source>
</evidence>
<dbReference type="EMBL" id="LN899826">
    <property type="protein sequence ID" value="CUV40379.1"/>
    <property type="molecule type" value="Genomic_DNA"/>
</dbReference>
<evidence type="ECO:0000313" key="3">
    <source>
        <dbReference type="EMBL" id="CUV25738.1"/>
    </source>
</evidence>
<dbReference type="Pfam" id="PF11459">
    <property type="entry name" value="AbiEi_3"/>
    <property type="match status" value="1"/>
</dbReference>
<proteinExistence type="predicted"/>
<dbReference type="EMBL" id="LN899822">
    <property type="protein sequence ID" value="CUV59761.1"/>
    <property type="molecule type" value="Genomic_DNA"/>
</dbReference>
<accession>A0A0S4VHX1</accession>